<dbReference type="InterPro" id="IPR037154">
    <property type="entry name" value="YtpR-like_sf"/>
</dbReference>
<evidence type="ECO:0000313" key="6">
    <source>
        <dbReference type="Proteomes" id="UP000004757"/>
    </source>
</evidence>
<name>D4XWD1_9BACT</name>
<comment type="caution">
    <text evidence="5">The sequence shown here is derived from an EMBL/GenBank/DDBJ whole genome shotgun (WGS) entry which is preliminary data.</text>
</comment>
<dbReference type="EMBL" id="ADNC01000027">
    <property type="protein sequence ID" value="EFF41290.1"/>
    <property type="molecule type" value="Genomic_DNA"/>
</dbReference>
<evidence type="ECO:0000256" key="1">
    <source>
        <dbReference type="ARBA" id="ARBA00022555"/>
    </source>
</evidence>
<dbReference type="Gene3D" id="2.40.50.140">
    <property type="entry name" value="Nucleic acid-binding proteins"/>
    <property type="match status" value="1"/>
</dbReference>
<dbReference type="AlphaFoldDB" id="D4XWD1"/>
<keyword evidence="6" id="KW-1185">Reference proteome</keyword>
<dbReference type="PROSITE" id="PS50886">
    <property type="entry name" value="TRBD"/>
    <property type="match status" value="1"/>
</dbReference>
<dbReference type="SUPFAM" id="SSF50249">
    <property type="entry name" value="Nucleic acid-binding proteins"/>
    <property type="match status" value="1"/>
</dbReference>
<proteinExistence type="predicted"/>
<dbReference type="GO" id="GO:0000049">
    <property type="term" value="F:tRNA binding"/>
    <property type="evidence" value="ECO:0007669"/>
    <property type="project" value="UniProtKB-UniRule"/>
</dbReference>
<dbReference type="NCBIfam" id="NF045867">
    <property type="entry name" value="PheT_Nterm_rel"/>
    <property type="match status" value="1"/>
</dbReference>
<dbReference type="STRING" id="747682.MALL_0499"/>
<gene>
    <name evidence="5" type="ORF">MALL_0499</name>
</gene>
<feature type="domain" description="TRNA-binding" evidence="4">
    <location>
        <begin position="87"/>
        <end position="195"/>
    </location>
</feature>
<dbReference type="InterPro" id="IPR002547">
    <property type="entry name" value="tRNA-bd_dom"/>
</dbReference>
<accession>D4XWD1</accession>
<evidence type="ECO:0000256" key="3">
    <source>
        <dbReference type="PROSITE-ProRule" id="PRU00209"/>
    </source>
</evidence>
<dbReference type="Gene3D" id="3.30.1940.10">
    <property type="entry name" value="YtpR-like"/>
    <property type="match status" value="1"/>
</dbReference>
<organism evidence="5 6">
    <name type="scientific">Mycoplasmopsis alligatoris A21JP2</name>
    <dbReference type="NCBI Taxonomy" id="747682"/>
    <lineage>
        <taxon>Bacteria</taxon>
        <taxon>Bacillati</taxon>
        <taxon>Mycoplasmatota</taxon>
        <taxon>Mycoplasmoidales</taxon>
        <taxon>Metamycoplasmataceae</taxon>
        <taxon>Mycoplasmopsis</taxon>
    </lineage>
</organism>
<evidence type="ECO:0000313" key="5">
    <source>
        <dbReference type="EMBL" id="EFF41290.1"/>
    </source>
</evidence>
<keyword evidence="1 3" id="KW-0820">tRNA-binding</keyword>
<keyword evidence="2 3" id="KW-0694">RNA-binding</keyword>
<dbReference type="RefSeq" id="WP_005683920.1">
    <property type="nucleotide sequence ID" value="NZ_ADNC01000027.1"/>
</dbReference>
<evidence type="ECO:0000256" key="2">
    <source>
        <dbReference type="ARBA" id="ARBA00022884"/>
    </source>
</evidence>
<dbReference type="OrthoDB" id="398650at2"/>
<evidence type="ECO:0000259" key="4">
    <source>
        <dbReference type="PROSITE" id="PS50886"/>
    </source>
</evidence>
<protein>
    <recommendedName>
        <fullName evidence="4">tRNA-binding domain-containing protein</fullName>
    </recommendedName>
</protein>
<reference evidence="5 6" key="1">
    <citation type="submission" date="2010-03" db="EMBL/GenBank/DDBJ databases">
        <authorList>
            <person name="Glass J.I."/>
            <person name="Benders G.A."/>
            <person name="Durkin A.S."/>
            <person name="Farmerie W.G."/>
            <person name="Hlavinka K."/>
            <person name="Hostetler J."/>
            <person name="Jackson J."/>
            <person name="May M.A."/>
            <person name="Miller R.H."/>
            <person name="Paralanov V."/>
            <person name="Radune D."/>
            <person name="Szczypinski B."/>
            <person name="Brown D.R."/>
        </authorList>
    </citation>
    <scope>NUCLEOTIDE SEQUENCE [LARGE SCALE GENOMIC DNA]</scope>
    <source>
        <strain evidence="5 6">A21JP2</strain>
    </source>
</reference>
<sequence>MITQHTLKNNFPNTSIISIDELISTELELNFNKFTVFCDKNFNVKSVNILNLSEYDFNFEKQFSVLNKEQIKELEKLLKVHNKDFNIKSKTKFSYGKVIKRQNHPKSEKLFVLQIQPNPNSDESIQVVTNTLNSTEGKILVFAYEGAKVHSGLIIKNGEVVNVKSYAMLSGYETLGLEGTSLIFGDESNWGKEFNF</sequence>
<dbReference type="eggNOG" id="COG0073">
    <property type="taxonomic scope" value="Bacteria"/>
</dbReference>
<dbReference type="Proteomes" id="UP000004757">
    <property type="component" value="Unassembled WGS sequence"/>
</dbReference>
<dbReference type="InterPro" id="IPR012340">
    <property type="entry name" value="NA-bd_OB-fold"/>
</dbReference>